<accession>A0A2P6RSD4</accession>
<sequence length="67" mass="7495">MGPAGSYSGFGVKLRSGSIMYVLDVECLIIGHTFLELVTKLSPPTKHIVKQKKLTMWNKKIKKMMKG</sequence>
<dbReference type="EMBL" id="PDCK01000040">
    <property type="protein sequence ID" value="PRQ49344.1"/>
    <property type="molecule type" value="Genomic_DNA"/>
</dbReference>
<comment type="caution">
    <text evidence="1">The sequence shown here is derived from an EMBL/GenBank/DDBJ whole genome shotgun (WGS) entry which is preliminary data.</text>
</comment>
<dbReference type="Proteomes" id="UP000238479">
    <property type="component" value="Chromosome 2"/>
</dbReference>
<evidence type="ECO:0000313" key="2">
    <source>
        <dbReference type="Proteomes" id="UP000238479"/>
    </source>
</evidence>
<gene>
    <name evidence="1" type="ORF">RchiOBHm_Chr2g0120861</name>
</gene>
<evidence type="ECO:0000313" key="1">
    <source>
        <dbReference type="EMBL" id="PRQ49344.1"/>
    </source>
</evidence>
<dbReference type="AlphaFoldDB" id="A0A2P6RSD4"/>
<keyword evidence="2" id="KW-1185">Reference proteome</keyword>
<reference evidence="1 2" key="1">
    <citation type="journal article" date="2018" name="Nat. Genet.">
        <title>The Rosa genome provides new insights in the design of modern roses.</title>
        <authorList>
            <person name="Bendahmane M."/>
        </authorList>
    </citation>
    <scope>NUCLEOTIDE SEQUENCE [LARGE SCALE GENOMIC DNA]</scope>
    <source>
        <strain evidence="2">cv. Old Blush</strain>
    </source>
</reference>
<name>A0A2P6RSD4_ROSCH</name>
<proteinExistence type="predicted"/>
<organism evidence="1 2">
    <name type="scientific">Rosa chinensis</name>
    <name type="common">China rose</name>
    <dbReference type="NCBI Taxonomy" id="74649"/>
    <lineage>
        <taxon>Eukaryota</taxon>
        <taxon>Viridiplantae</taxon>
        <taxon>Streptophyta</taxon>
        <taxon>Embryophyta</taxon>
        <taxon>Tracheophyta</taxon>
        <taxon>Spermatophyta</taxon>
        <taxon>Magnoliopsida</taxon>
        <taxon>eudicotyledons</taxon>
        <taxon>Gunneridae</taxon>
        <taxon>Pentapetalae</taxon>
        <taxon>rosids</taxon>
        <taxon>fabids</taxon>
        <taxon>Rosales</taxon>
        <taxon>Rosaceae</taxon>
        <taxon>Rosoideae</taxon>
        <taxon>Rosoideae incertae sedis</taxon>
        <taxon>Rosa</taxon>
    </lineage>
</organism>
<protein>
    <submittedName>
        <fullName evidence="1">Uncharacterized protein</fullName>
    </submittedName>
</protein>
<dbReference type="Gramene" id="PRQ49344">
    <property type="protein sequence ID" value="PRQ49344"/>
    <property type="gene ID" value="RchiOBHm_Chr2g0120861"/>
</dbReference>